<keyword evidence="6 7" id="KW-0326">Glycosidase</keyword>
<evidence type="ECO:0000256" key="3">
    <source>
        <dbReference type="ARBA" id="ARBA00012755"/>
    </source>
</evidence>
<dbReference type="InterPro" id="IPR013780">
    <property type="entry name" value="Glyco_hydro_b"/>
</dbReference>
<accession>A0A9W7A532</accession>
<comment type="similarity">
    <text evidence="2 7">Belongs to the glycosyl hydrolase 27 family.</text>
</comment>
<dbReference type="InterPro" id="IPR002241">
    <property type="entry name" value="Glyco_hydro_27"/>
</dbReference>
<dbReference type="Gene3D" id="3.20.20.70">
    <property type="entry name" value="Aldolase class I"/>
    <property type="match status" value="1"/>
</dbReference>
<dbReference type="Pfam" id="PF16499">
    <property type="entry name" value="Melibiase_2"/>
    <property type="match status" value="1"/>
</dbReference>
<keyword evidence="4" id="KW-0732">Signal</keyword>
<protein>
    <recommendedName>
        <fullName evidence="3 7">Alpha-galactosidase</fullName>
        <ecNumber evidence="3 7">3.2.1.22</ecNumber>
    </recommendedName>
    <alternativeName>
        <fullName evidence="7">Melibiase</fullName>
    </alternativeName>
</protein>
<dbReference type="GO" id="GO:0005975">
    <property type="term" value="P:carbohydrate metabolic process"/>
    <property type="evidence" value="ECO:0007669"/>
    <property type="project" value="InterPro"/>
</dbReference>
<evidence type="ECO:0000256" key="7">
    <source>
        <dbReference type="RuleBase" id="RU361168"/>
    </source>
</evidence>
<dbReference type="InterPro" id="IPR013785">
    <property type="entry name" value="Aldolase_TIM"/>
</dbReference>
<evidence type="ECO:0000256" key="6">
    <source>
        <dbReference type="ARBA" id="ARBA00023295"/>
    </source>
</evidence>
<dbReference type="EMBL" id="BRXY01000105">
    <property type="protein sequence ID" value="GMH66036.1"/>
    <property type="molecule type" value="Genomic_DNA"/>
</dbReference>
<dbReference type="SUPFAM" id="SSF51445">
    <property type="entry name" value="(Trans)glycosidases"/>
    <property type="match status" value="1"/>
</dbReference>
<evidence type="ECO:0000256" key="5">
    <source>
        <dbReference type="ARBA" id="ARBA00022801"/>
    </source>
</evidence>
<evidence type="ECO:0000256" key="2">
    <source>
        <dbReference type="ARBA" id="ARBA00009743"/>
    </source>
</evidence>
<dbReference type="PRINTS" id="PR00740">
    <property type="entry name" value="GLHYDRLASE27"/>
</dbReference>
<evidence type="ECO:0000313" key="10">
    <source>
        <dbReference type="Proteomes" id="UP001165085"/>
    </source>
</evidence>
<dbReference type="PANTHER" id="PTHR11452">
    <property type="entry name" value="ALPHA-GALACTOSIDASE/ALPHA-N-ACETYLGALACTOSAMINIDASE"/>
    <property type="match status" value="1"/>
</dbReference>
<comment type="catalytic activity">
    <reaction evidence="1 7">
        <text>Hydrolysis of terminal, non-reducing alpha-D-galactose residues in alpha-D-galactosides, including galactose oligosaccharides, galactomannans and galactolipids.</text>
        <dbReference type="EC" id="3.2.1.22"/>
    </reaction>
</comment>
<dbReference type="OrthoDB" id="194475at2759"/>
<comment type="caution">
    <text evidence="9">The sequence shown here is derived from an EMBL/GenBank/DDBJ whole genome shotgun (WGS) entry which is preliminary data.</text>
</comment>
<dbReference type="Pfam" id="PF17801">
    <property type="entry name" value="Melibiase_C"/>
    <property type="match status" value="1"/>
</dbReference>
<keyword evidence="7" id="KW-1015">Disulfide bond</keyword>
<dbReference type="InterPro" id="IPR041233">
    <property type="entry name" value="Melibiase_C"/>
</dbReference>
<evidence type="ECO:0000313" key="9">
    <source>
        <dbReference type="EMBL" id="GMH66036.1"/>
    </source>
</evidence>
<dbReference type="Proteomes" id="UP001165085">
    <property type="component" value="Unassembled WGS sequence"/>
</dbReference>
<evidence type="ECO:0000256" key="1">
    <source>
        <dbReference type="ARBA" id="ARBA00001255"/>
    </source>
</evidence>
<dbReference type="CDD" id="cd14792">
    <property type="entry name" value="GH27"/>
    <property type="match status" value="1"/>
</dbReference>
<dbReference type="AlphaFoldDB" id="A0A9W7A532"/>
<name>A0A9W7A532_9STRA</name>
<keyword evidence="10" id="KW-1185">Reference proteome</keyword>
<evidence type="ECO:0000259" key="8">
    <source>
        <dbReference type="Pfam" id="PF17801"/>
    </source>
</evidence>
<evidence type="ECO:0000256" key="4">
    <source>
        <dbReference type="ARBA" id="ARBA00022729"/>
    </source>
</evidence>
<feature type="domain" description="Alpha galactosidase C-terminal" evidence="8">
    <location>
        <begin position="328"/>
        <end position="403"/>
    </location>
</feature>
<gene>
    <name evidence="9" type="ORF">TrST_g10189</name>
</gene>
<dbReference type="PANTHER" id="PTHR11452:SF75">
    <property type="entry name" value="ALPHA-GALACTOSIDASE MEL1"/>
    <property type="match status" value="1"/>
</dbReference>
<organism evidence="9 10">
    <name type="scientific">Triparma strigata</name>
    <dbReference type="NCBI Taxonomy" id="1606541"/>
    <lineage>
        <taxon>Eukaryota</taxon>
        <taxon>Sar</taxon>
        <taxon>Stramenopiles</taxon>
        <taxon>Ochrophyta</taxon>
        <taxon>Bolidophyceae</taxon>
        <taxon>Parmales</taxon>
        <taxon>Triparmaceae</taxon>
        <taxon>Triparma</taxon>
    </lineage>
</organism>
<dbReference type="EC" id="3.2.1.22" evidence="3 7"/>
<reference evidence="10" key="1">
    <citation type="journal article" date="2023" name="Commun. Biol.">
        <title>Genome analysis of Parmales, the sister group of diatoms, reveals the evolutionary specialization of diatoms from phago-mixotrophs to photoautotrophs.</title>
        <authorList>
            <person name="Ban H."/>
            <person name="Sato S."/>
            <person name="Yoshikawa S."/>
            <person name="Yamada K."/>
            <person name="Nakamura Y."/>
            <person name="Ichinomiya M."/>
            <person name="Sato N."/>
            <person name="Blanc-Mathieu R."/>
            <person name="Endo H."/>
            <person name="Kuwata A."/>
            <person name="Ogata H."/>
        </authorList>
    </citation>
    <scope>NUCLEOTIDE SEQUENCE [LARGE SCALE GENOMIC DNA]</scope>
    <source>
        <strain evidence="10">NIES 3701</strain>
    </source>
</reference>
<dbReference type="Gene3D" id="2.60.40.1180">
    <property type="entry name" value="Golgi alpha-mannosidase II"/>
    <property type="match status" value="1"/>
</dbReference>
<dbReference type="SUPFAM" id="SSF51011">
    <property type="entry name" value="Glycosyl hydrolase domain"/>
    <property type="match status" value="1"/>
</dbReference>
<dbReference type="InterPro" id="IPR017853">
    <property type="entry name" value="GH"/>
</dbReference>
<proteinExistence type="inferred from homology"/>
<sequence length="447" mass="50736">MAHPVRGWNTWNNYQFNITEDLILRQAQAIVDLNLSHLYNYIVIDDCWMSPERSLSNELQADSNSFPNGMKSIADKVHDLGLKIGLYTSIGETTCEGLPASHGYYYLDAATISGWGFDFLKVDTCGLTREQMFNPAPFYEQMGVALKAQERDIVYNVCNWGIWEPWIFAGDFAASWRTTTDIFPTFWRVLQIVDYSESLAPFSKPGHYNDLDMLEVGVSGTLFNWEWTPKIRPLTHVESKTHLSLWAIMNSPIVLGLNLASPDLDLKLVEILSNEKLLNLQADPIQRPARRQLVKTEGPLIAPTSLFTGFLTMLPHFCFSPLGDCTYVEIWTKQLSHDALAVMVFNRGSSKIRDVKVSLKEDLHYSCENLIVEDVWNSDFSYDDELYTLTASKVAPQGSTVFILTPSSGICSYNGIQHIDANNFKIDSNRLVLLLLLWFISLRFIKS</sequence>
<keyword evidence="5 7" id="KW-0378">Hydrolase</keyword>
<dbReference type="GO" id="GO:0004557">
    <property type="term" value="F:alpha-galactosidase activity"/>
    <property type="evidence" value="ECO:0007669"/>
    <property type="project" value="UniProtKB-EC"/>
</dbReference>